<evidence type="ECO:0000313" key="1">
    <source>
        <dbReference type="EMBL" id="PQJ63985.1"/>
    </source>
</evidence>
<dbReference type="PANTHER" id="PTHR35891:SF3">
    <property type="entry name" value="THIOL:DISULFIDE INTERCHANGE PROTEIN DSBL"/>
    <property type="match status" value="1"/>
</dbReference>
<evidence type="ECO:0000313" key="2">
    <source>
        <dbReference type="Proteomes" id="UP000238707"/>
    </source>
</evidence>
<dbReference type="Proteomes" id="UP000238707">
    <property type="component" value="Unassembled WGS sequence"/>
</dbReference>
<protein>
    <recommendedName>
        <fullName evidence="3">Thioredoxin-like fold domain-containing protein</fullName>
    </recommendedName>
</protein>
<dbReference type="AlphaFoldDB" id="A0A2S7VQ02"/>
<dbReference type="InterPro" id="IPR036249">
    <property type="entry name" value="Thioredoxin-like_sf"/>
</dbReference>
<accession>A0A2S7VQ02</accession>
<sequence>MLACNSANAAFFEKELYTPLAEAYSSDKSIDKFFSLTCNPCWNMSTLFEKNSRLKELEINRIHAVFDDLTETSARLYYTAKVQVDPVPHALLYELFAIVQSTGELKLSDADLLFSDFKLLNTQQLSEDQLVEVESMIHDSINLTETARISAIPAFVVNGKFSVNLSNHRSIDQFIDTLNRLKDA</sequence>
<dbReference type="PANTHER" id="PTHR35891">
    <property type="entry name" value="THIOL:DISULFIDE INTERCHANGE PROTEIN DSBA"/>
    <property type="match status" value="1"/>
</dbReference>
<dbReference type="SUPFAM" id="SSF52833">
    <property type="entry name" value="Thioredoxin-like"/>
    <property type="match status" value="1"/>
</dbReference>
<evidence type="ECO:0008006" key="3">
    <source>
        <dbReference type="Google" id="ProtNLM"/>
    </source>
</evidence>
<organism evidence="1 2">
    <name type="scientific">Vibrio chagasii</name>
    <dbReference type="NCBI Taxonomy" id="170679"/>
    <lineage>
        <taxon>Bacteria</taxon>
        <taxon>Pseudomonadati</taxon>
        <taxon>Pseudomonadota</taxon>
        <taxon>Gammaproteobacteria</taxon>
        <taxon>Vibrionales</taxon>
        <taxon>Vibrionaceae</taxon>
        <taxon>Vibrio</taxon>
    </lineage>
</organism>
<dbReference type="InterPro" id="IPR050824">
    <property type="entry name" value="Thiol_disulfide_DsbA"/>
</dbReference>
<dbReference type="Gene3D" id="3.40.30.10">
    <property type="entry name" value="Glutaredoxin"/>
    <property type="match status" value="1"/>
</dbReference>
<proteinExistence type="predicted"/>
<dbReference type="EMBL" id="MSCI01000001">
    <property type="protein sequence ID" value="PQJ63985.1"/>
    <property type="molecule type" value="Genomic_DNA"/>
</dbReference>
<keyword evidence="2" id="KW-1185">Reference proteome</keyword>
<name>A0A2S7VQ02_9VIBR</name>
<comment type="caution">
    <text evidence="1">The sequence shown here is derived from an EMBL/GenBank/DDBJ whole genome shotgun (WGS) entry which is preliminary data.</text>
</comment>
<gene>
    <name evidence="1" type="ORF">BTO10_04115</name>
</gene>
<reference evidence="1 2" key="1">
    <citation type="submission" date="2016-12" db="EMBL/GenBank/DDBJ databases">
        <title>Diversity of luminous bacteria.</title>
        <authorList>
            <person name="Yoshizawa S."/>
            <person name="Kogure K."/>
        </authorList>
    </citation>
    <scope>NUCLEOTIDE SEQUENCE [LARGE SCALE GENOMIC DNA]</scope>
    <source>
        <strain evidence="1 2">LC2-408</strain>
    </source>
</reference>